<dbReference type="InterPro" id="IPR023779">
    <property type="entry name" value="Chromodomain_CS"/>
</dbReference>
<evidence type="ECO:0000256" key="3">
    <source>
        <dbReference type="SAM" id="MobiDB-lite"/>
    </source>
</evidence>
<accession>A0A8X8YT21</accession>
<dbReference type="CDD" id="cd00024">
    <property type="entry name" value="CD_CSD"/>
    <property type="match status" value="1"/>
</dbReference>
<evidence type="ECO:0000313" key="5">
    <source>
        <dbReference type="EMBL" id="KAG6438465.1"/>
    </source>
</evidence>
<reference evidence="5" key="1">
    <citation type="submission" date="2018-01" db="EMBL/GenBank/DDBJ databases">
        <authorList>
            <person name="Mao J.F."/>
        </authorList>
    </citation>
    <scope>NUCLEOTIDE SEQUENCE</scope>
    <source>
        <strain evidence="5">Huo1</strain>
        <tissue evidence="5">Leaf</tissue>
    </source>
</reference>
<comment type="subcellular location">
    <subcellularLocation>
        <location evidence="1">Nucleus</location>
    </subcellularLocation>
</comment>
<dbReference type="InterPro" id="IPR044251">
    <property type="entry name" value="LHP1-like"/>
</dbReference>
<keyword evidence="2" id="KW-0539">Nucleus</keyword>
<dbReference type="Proteomes" id="UP000298416">
    <property type="component" value="Unassembled WGS sequence"/>
</dbReference>
<evidence type="ECO:0000256" key="2">
    <source>
        <dbReference type="ARBA" id="ARBA00023242"/>
    </source>
</evidence>
<dbReference type="AlphaFoldDB" id="A0A8X8YT21"/>
<feature type="compositionally biased region" description="Basic and acidic residues" evidence="3">
    <location>
        <begin position="39"/>
        <end position="54"/>
    </location>
</feature>
<feature type="compositionally biased region" description="Basic residues" evidence="3">
    <location>
        <begin position="170"/>
        <end position="180"/>
    </location>
</feature>
<dbReference type="InterPro" id="IPR023780">
    <property type="entry name" value="Chromo_domain"/>
</dbReference>
<dbReference type="PANTHER" id="PTHR47240">
    <property type="entry name" value="CHROMO DOMAIN-CONTAINING PROTEIN LHP1"/>
    <property type="match status" value="1"/>
</dbReference>
<dbReference type="SUPFAM" id="SSF54160">
    <property type="entry name" value="Chromo domain-like"/>
    <property type="match status" value="1"/>
</dbReference>
<feature type="compositionally biased region" description="Acidic residues" evidence="3">
    <location>
        <begin position="55"/>
        <end position="85"/>
    </location>
</feature>
<reference evidence="5" key="2">
    <citation type="submission" date="2020-08" db="EMBL/GenBank/DDBJ databases">
        <title>Plant Genome Project.</title>
        <authorList>
            <person name="Zhang R.-G."/>
        </authorList>
    </citation>
    <scope>NUCLEOTIDE SEQUENCE</scope>
    <source>
        <strain evidence="5">Huo1</strain>
        <tissue evidence="5">Leaf</tissue>
    </source>
</reference>
<proteinExistence type="predicted"/>
<dbReference type="GO" id="GO:0005634">
    <property type="term" value="C:nucleus"/>
    <property type="evidence" value="ECO:0007669"/>
    <property type="project" value="UniProtKB-SubCell"/>
</dbReference>
<dbReference type="Gene3D" id="2.40.50.40">
    <property type="match status" value="1"/>
</dbReference>
<comment type="caution">
    <text evidence="5">The sequence shown here is derived from an EMBL/GenBank/DDBJ whole genome shotgun (WGS) entry which is preliminary data.</text>
</comment>
<dbReference type="SMART" id="SM00298">
    <property type="entry name" value="CHROMO"/>
    <property type="match status" value="1"/>
</dbReference>
<evidence type="ECO:0000313" key="6">
    <source>
        <dbReference type="Proteomes" id="UP000298416"/>
    </source>
</evidence>
<dbReference type="PANTHER" id="PTHR47240:SF2">
    <property type="entry name" value="CHROMO DOMAIN-CONTAINING PROTEIN LHP1"/>
    <property type="match status" value="1"/>
</dbReference>
<dbReference type="GO" id="GO:0031507">
    <property type="term" value="P:heterochromatin formation"/>
    <property type="evidence" value="ECO:0007669"/>
    <property type="project" value="InterPro"/>
</dbReference>
<dbReference type="InterPro" id="IPR000953">
    <property type="entry name" value="Chromo/chromo_shadow_dom"/>
</dbReference>
<organism evidence="5">
    <name type="scientific">Salvia splendens</name>
    <name type="common">Scarlet sage</name>
    <dbReference type="NCBI Taxonomy" id="180675"/>
    <lineage>
        <taxon>Eukaryota</taxon>
        <taxon>Viridiplantae</taxon>
        <taxon>Streptophyta</taxon>
        <taxon>Embryophyta</taxon>
        <taxon>Tracheophyta</taxon>
        <taxon>Spermatophyta</taxon>
        <taxon>Magnoliopsida</taxon>
        <taxon>eudicotyledons</taxon>
        <taxon>Gunneridae</taxon>
        <taxon>Pentapetalae</taxon>
        <taxon>asterids</taxon>
        <taxon>lamiids</taxon>
        <taxon>Lamiales</taxon>
        <taxon>Lamiaceae</taxon>
        <taxon>Nepetoideae</taxon>
        <taxon>Mentheae</taxon>
        <taxon>Salviinae</taxon>
        <taxon>Salvia</taxon>
        <taxon>Salvia subgen. Calosphace</taxon>
        <taxon>core Calosphace</taxon>
    </lineage>
</organism>
<protein>
    <recommendedName>
        <fullName evidence="4">Chromo domain-containing protein</fullName>
    </recommendedName>
</protein>
<feature type="domain" description="Chromo" evidence="4">
    <location>
        <begin position="97"/>
        <end position="156"/>
    </location>
</feature>
<feature type="compositionally biased region" description="Basic residues" evidence="3">
    <location>
        <begin position="152"/>
        <end position="163"/>
    </location>
</feature>
<dbReference type="PROSITE" id="PS50013">
    <property type="entry name" value="CHROMO_2"/>
    <property type="match status" value="1"/>
</dbReference>
<gene>
    <name evidence="5" type="ORF">SASPL_103408</name>
</gene>
<evidence type="ECO:0000259" key="4">
    <source>
        <dbReference type="PROSITE" id="PS50013"/>
    </source>
</evidence>
<sequence length="469" mass="52375">MKGGKRRNTNSDPVQSSPPAPPSSEFPTAAPSLNDAGDEDRQKSSEDSGRREDAGDAVEEDERDEEDSEAEREYEQDENAQIEEAEGVRTKLADGFYEMEAVRRKRVRKGQLQYLIKWRGWSEAANTWEPVENLLQCSDIIDAFEESLKSGKSRWTRKRKRKAGVSNVQTKKKLNHHNHQQQHQQQQNSPAAAATYNMPSHVIRIPQEPISFPMLNDLSCTNGVDENNVSVTKSVKTSNRVNENGVKMGSATRDEDNELNELDLKLCELKGAMVVSSEDTDRVAKTSQEVQLAGRDTLANGLSKIDAVHLGRFTGAKKRKSGFVKRFKKDPEFCSVDNASNGILACASLVPIGIQQPEFLGNNMSCKSKHEDSKSMCSITEIVKPISYKASISNNAQEVLVAFEAIRSDGTKVIVDNKFLKANNPLLVSFPVYFLSEIMHLIIYEPYISESITNLCYSFSKYDAADRLL</sequence>
<feature type="region of interest" description="Disordered" evidence="3">
    <location>
        <begin position="152"/>
        <end position="193"/>
    </location>
</feature>
<dbReference type="EMBL" id="PNBA02000001">
    <property type="protein sequence ID" value="KAG6438465.1"/>
    <property type="molecule type" value="Genomic_DNA"/>
</dbReference>
<keyword evidence="6" id="KW-1185">Reference proteome</keyword>
<dbReference type="Pfam" id="PF00385">
    <property type="entry name" value="Chromo"/>
    <property type="match status" value="1"/>
</dbReference>
<dbReference type="PROSITE" id="PS00598">
    <property type="entry name" value="CHROMO_1"/>
    <property type="match status" value="1"/>
</dbReference>
<evidence type="ECO:0000256" key="1">
    <source>
        <dbReference type="ARBA" id="ARBA00004123"/>
    </source>
</evidence>
<feature type="region of interest" description="Disordered" evidence="3">
    <location>
        <begin position="1"/>
        <end position="87"/>
    </location>
</feature>
<dbReference type="InterPro" id="IPR016197">
    <property type="entry name" value="Chromo-like_dom_sf"/>
</dbReference>
<name>A0A8X8YT21_SALSN</name>